<evidence type="ECO:0000313" key="5">
    <source>
        <dbReference type="Proteomes" id="UP000275024"/>
    </source>
</evidence>
<dbReference type="EMBL" id="RBDX01000004">
    <property type="protein sequence ID" value="RKN11012.1"/>
    <property type="molecule type" value="Genomic_DNA"/>
</dbReference>
<dbReference type="Proteomes" id="UP000275024">
    <property type="component" value="Unassembled WGS sequence"/>
</dbReference>
<dbReference type="Gene3D" id="3.40.190.10">
    <property type="entry name" value="Periplasmic binding protein-like II"/>
    <property type="match status" value="2"/>
</dbReference>
<dbReference type="InterPro" id="IPR006059">
    <property type="entry name" value="SBP"/>
</dbReference>
<comment type="caution">
    <text evidence="2">The sequence shown here is derived from an EMBL/GenBank/DDBJ whole genome shotgun (WGS) entry which is preliminary data.</text>
</comment>
<gene>
    <name evidence="3" type="ORF">D7318_08615</name>
    <name evidence="2" type="ORF">D7319_07760</name>
</gene>
<reference evidence="4 5" key="1">
    <citation type="submission" date="2018-09" db="EMBL/GenBank/DDBJ databases">
        <title>Streptomyces sp. nov. DS1-2, an endophytic actinomycete isolated from roots of Dendrobium scabrilingue.</title>
        <authorList>
            <person name="Kuncharoen N."/>
            <person name="Kudo T."/>
            <person name="Ohkuma M."/>
            <person name="Yuki M."/>
            <person name="Tanasupawat S."/>
        </authorList>
    </citation>
    <scope>NUCLEOTIDE SEQUENCE [LARGE SCALE GENOMIC DNA]</scope>
    <source>
        <strain evidence="2 5">AZ1-7</strain>
        <strain evidence="3 4">DS1-2</strain>
    </source>
</reference>
<feature type="compositionally biased region" description="Basic residues" evidence="1">
    <location>
        <begin position="31"/>
        <end position="49"/>
    </location>
</feature>
<feature type="region of interest" description="Disordered" evidence="1">
    <location>
        <begin position="1"/>
        <end position="115"/>
    </location>
</feature>
<dbReference type="OrthoDB" id="2509690at2"/>
<organism evidence="2 5">
    <name type="scientific">Streptomyces radicis</name>
    <dbReference type="NCBI Taxonomy" id="1750517"/>
    <lineage>
        <taxon>Bacteria</taxon>
        <taxon>Bacillati</taxon>
        <taxon>Actinomycetota</taxon>
        <taxon>Actinomycetes</taxon>
        <taxon>Kitasatosporales</taxon>
        <taxon>Streptomycetaceae</taxon>
        <taxon>Streptomyces</taxon>
    </lineage>
</organism>
<protein>
    <submittedName>
        <fullName evidence="2">Carbohydrate ABC transporter substrate-binding protein</fullName>
    </submittedName>
</protein>
<dbReference type="Pfam" id="PF01547">
    <property type="entry name" value="SBP_bac_1"/>
    <property type="match status" value="1"/>
</dbReference>
<dbReference type="SUPFAM" id="SSF53850">
    <property type="entry name" value="Periplasmic binding protein-like II"/>
    <property type="match status" value="1"/>
</dbReference>
<evidence type="ECO:0000256" key="1">
    <source>
        <dbReference type="SAM" id="MobiDB-lite"/>
    </source>
</evidence>
<sequence length="570" mass="60708">MALGPVRPRGQSPRRPSRRAPSSGQSERPSTRHRHPRRARRAPRRRRALCRSSPGRRGTGRPPDVPRPDPRVLPDGRRDAGCAPSPRAGRRRDPQGLRLRIATSPHHTVRPGGAEVTRSRHVVAVPRFRGRATTTLLLGAALLLAACGPPGAGNPGGPRPQEPATRLSAVSGPLRILVSTPDVPLYEALAEEFEAEHPDADVTIDSEDFSTLITNAPRILSTSNPPDLIKLASFGNLVKDEMIIGLDGYADAYGWDDWPQSQFLSARVAADGQTRGTGSLYAVGPGFGLTGVYYNKSLAGEIGMTDPPESVSEFEDLLDRAREKGLLPVMVNGKDGGTAFLLQNLQMGHAGTSEPMQAWTFNQPGADIDTEPTVRAAADLQAWGADGYLPDDVNSIDQSAAPIRFEEGEGVFFPSGNWHAPGLDESSGAFGFFLFPPMEEGGPYSAMTAGSNLAISARSEHPHEAAAFLDFVQTDATARELTVRLGGLIPAGPESAPMPTTERGSAVSDTVAAFQHLVASDGLVDFMANATASIQVSTIVPSIQSLLGGQITPEELASQLEDGYERELGR</sequence>
<keyword evidence="4" id="KW-1185">Reference proteome</keyword>
<dbReference type="Proteomes" id="UP000268652">
    <property type="component" value="Unassembled WGS sequence"/>
</dbReference>
<feature type="compositionally biased region" description="Basic and acidic residues" evidence="1">
    <location>
        <begin position="64"/>
        <end position="80"/>
    </location>
</feature>
<proteinExistence type="predicted"/>
<dbReference type="InterPro" id="IPR050490">
    <property type="entry name" value="Bact_solute-bd_prot1"/>
</dbReference>
<evidence type="ECO:0000313" key="3">
    <source>
        <dbReference type="EMBL" id="RKN25275.1"/>
    </source>
</evidence>
<evidence type="ECO:0000313" key="2">
    <source>
        <dbReference type="EMBL" id="RKN11012.1"/>
    </source>
</evidence>
<dbReference type="AlphaFoldDB" id="A0A3A9WEG3"/>
<evidence type="ECO:0000313" key="4">
    <source>
        <dbReference type="Proteomes" id="UP000268652"/>
    </source>
</evidence>
<feature type="compositionally biased region" description="Low complexity" evidence="1">
    <location>
        <begin position="1"/>
        <end position="28"/>
    </location>
</feature>
<dbReference type="PANTHER" id="PTHR43649">
    <property type="entry name" value="ARABINOSE-BINDING PROTEIN-RELATED"/>
    <property type="match status" value="1"/>
</dbReference>
<name>A0A3A9WEG3_9ACTN</name>
<dbReference type="EMBL" id="RBDY01000004">
    <property type="protein sequence ID" value="RKN25275.1"/>
    <property type="molecule type" value="Genomic_DNA"/>
</dbReference>
<feature type="compositionally biased region" description="Low complexity" evidence="1">
    <location>
        <begin position="50"/>
        <end position="62"/>
    </location>
</feature>
<accession>A0A3A9WEG3</accession>